<evidence type="ECO:0000313" key="1">
    <source>
        <dbReference type="EMBL" id="ANJ07164.1"/>
    </source>
</evidence>
<accession>A0A191UWQ6</accession>
<evidence type="ECO:0000313" key="2">
    <source>
        <dbReference type="Proteomes" id="UP000078468"/>
    </source>
</evidence>
<organism evidence="1 2">
    <name type="scientific">Streptomyces parvulus</name>
    <dbReference type="NCBI Taxonomy" id="146923"/>
    <lineage>
        <taxon>Bacteria</taxon>
        <taxon>Bacillati</taxon>
        <taxon>Actinomycetota</taxon>
        <taxon>Actinomycetes</taxon>
        <taxon>Kitasatosporales</taxon>
        <taxon>Streptomycetaceae</taxon>
        <taxon>Streptomyces</taxon>
    </lineage>
</organism>
<dbReference type="AlphaFoldDB" id="A0A191UWQ6"/>
<name>A0A191UWQ6_9ACTN</name>
<dbReference type="InterPro" id="IPR054202">
    <property type="entry name" value="DUF6907"/>
</dbReference>
<sequence>MDAVTARTVVLQTKDHGRVEFECPAWCIGHAWQAGAGIGRNDIVHKSVAVKAASDTYSYGYVSLLRVWMAWAPFAELVPRVSVEVDVQGDFEAEEIAHVAGALRTAANRMEQVAAQAIAFRGDVA</sequence>
<dbReference type="EMBL" id="CP015866">
    <property type="protein sequence ID" value="ANJ07164.1"/>
    <property type="molecule type" value="Genomic_DNA"/>
</dbReference>
<gene>
    <name evidence="1" type="ORF">Spa2297_09190</name>
</gene>
<dbReference type="Pfam" id="PF21848">
    <property type="entry name" value="DUF6907"/>
    <property type="match status" value="1"/>
</dbReference>
<protein>
    <submittedName>
        <fullName evidence="1">Uncharacterized protein</fullName>
    </submittedName>
</protein>
<dbReference type="KEGG" id="spav:Spa2297_09190"/>
<reference evidence="1 2" key="1">
    <citation type="submission" date="2016-05" db="EMBL/GenBank/DDBJ databases">
        <title>Non-Contiguous Finished Genome Sequence of Streptomyces parvulus 2297 Integrated Site-Specifically with Actinophage R4.</title>
        <authorList>
            <person name="Nishizawa T."/>
            <person name="Miura T."/>
            <person name="Harada C."/>
            <person name="Guo Y."/>
            <person name="Narisawa K."/>
            <person name="Ohta H."/>
            <person name="Takahashi H."/>
            <person name="Shirai M."/>
        </authorList>
    </citation>
    <scope>NUCLEOTIDE SEQUENCE [LARGE SCALE GENOMIC DNA]</scope>
    <source>
        <strain evidence="1 2">2297</strain>
    </source>
</reference>
<proteinExistence type="predicted"/>
<dbReference type="Proteomes" id="UP000078468">
    <property type="component" value="Chromosome"/>
</dbReference>